<gene>
    <name evidence="15" type="ORF">MCHLO_09620</name>
</gene>
<comment type="cofactor">
    <cofactor evidence="1">
        <name>a metal cation</name>
        <dbReference type="ChEBI" id="CHEBI:25213"/>
    </cofactor>
</comment>
<dbReference type="PANTHER" id="PTHR43070:SF5">
    <property type="entry name" value="HOMOSERINE DEHYDROGENASE"/>
    <property type="match status" value="1"/>
</dbReference>
<keyword evidence="8 12" id="KW-0521">NADP</keyword>
<dbReference type="Gene3D" id="3.40.50.720">
    <property type="entry name" value="NAD(P)-binding Rossmann-like Domain"/>
    <property type="match status" value="1"/>
</dbReference>
<evidence type="ECO:0000313" key="15">
    <source>
        <dbReference type="EMBL" id="GAT52581.1"/>
    </source>
</evidence>
<dbReference type="EC" id="1.1.1.3" evidence="5 12"/>
<evidence type="ECO:0000256" key="12">
    <source>
        <dbReference type="PIRNR" id="PIRNR036497"/>
    </source>
</evidence>
<sequence>MRRLRTRMALRRFSSYLHRQPAMASPQNIHVAVIGVGLVGSELVSQLLALPSSSPFKLVSLSSSTRTIFSATGLSSTWRSQLSTSAEQPDLTRLTQQLSGLGKVAVIDNTSSEDVAAMYPTWLNAGISVITPNKKAFSGDLSLYEQIIAATRTQTGGRVFNEATVGAGLPVIGTLKDLVGTGDKIMKIEGVFSGTMSYIFNEFSTGKPDGPAFSSVVKIAREKGYTEPHPADDLNGFDVARKLTILSRTISTYALAPTALPSLNSFADVQTASLIPPALEGIPTGDEFIARLPEFDAQFDQMRAEASKDGQVLRFVGVVDAVGGQVRAGLECYPSTHPFATSLGGSDNIIMFHTERYGARPLIVQGAGAGAAVTAMGVLGDLLKLA</sequence>
<dbReference type="PANTHER" id="PTHR43070">
    <property type="match status" value="1"/>
</dbReference>
<keyword evidence="10 12" id="KW-0486">Methionine biosynthesis</keyword>
<evidence type="ECO:0000256" key="2">
    <source>
        <dbReference type="ARBA" id="ARBA00005056"/>
    </source>
</evidence>
<evidence type="ECO:0000256" key="11">
    <source>
        <dbReference type="ARBA" id="ARBA00048841"/>
    </source>
</evidence>
<keyword evidence="16" id="KW-1185">Reference proteome</keyword>
<reference evidence="15" key="1">
    <citation type="submission" date="2014-09" db="EMBL/GenBank/DDBJ databases">
        <title>Genome sequence of the luminous mushroom Mycena chlorophos for searching fungal bioluminescence genes.</title>
        <authorList>
            <person name="Tanaka Y."/>
            <person name="Kasuga D."/>
            <person name="Oba Y."/>
            <person name="Hase S."/>
            <person name="Sato K."/>
            <person name="Oba Y."/>
            <person name="Sakakibara Y."/>
        </authorList>
    </citation>
    <scope>NUCLEOTIDE SEQUENCE</scope>
</reference>
<comment type="catalytic activity">
    <reaction evidence="11">
        <text>L-homoserine + NADP(+) = L-aspartate 4-semialdehyde + NADPH + H(+)</text>
        <dbReference type="Rhea" id="RHEA:15761"/>
        <dbReference type="ChEBI" id="CHEBI:15378"/>
        <dbReference type="ChEBI" id="CHEBI:57476"/>
        <dbReference type="ChEBI" id="CHEBI:57783"/>
        <dbReference type="ChEBI" id="CHEBI:58349"/>
        <dbReference type="ChEBI" id="CHEBI:537519"/>
        <dbReference type="EC" id="1.1.1.3"/>
    </reaction>
    <physiologicalReaction direction="right-to-left" evidence="11">
        <dbReference type="Rhea" id="RHEA:15763"/>
    </physiologicalReaction>
</comment>
<name>A0ABQ0LN82_MYCCL</name>
<dbReference type="SUPFAM" id="SSF51735">
    <property type="entry name" value="NAD(P)-binding Rossmann-fold domains"/>
    <property type="match status" value="1"/>
</dbReference>
<dbReference type="InterPro" id="IPR011147">
    <property type="entry name" value="Bifunc_Aspkin/hSer_DH"/>
</dbReference>
<evidence type="ECO:0000256" key="9">
    <source>
        <dbReference type="ARBA" id="ARBA00023002"/>
    </source>
</evidence>
<dbReference type="Pfam" id="PF03447">
    <property type="entry name" value="NAD_binding_3"/>
    <property type="match status" value="1"/>
</dbReference>
<evidence type="ECO:0000259" key="14">
    <source>
        <dbReference type="Pfam" id="PF03447"/>
    </source>
</evidence>
<dbReference type="Pfam" id="PF00742">
    <property type="entry name" value="Homoserine_dh"/>
    <property type="match status" value="1"/>
</dbReference>
<proteinExistence type="inferred from homology"/>
<evidence type="ECO:0000256" key="10">
    <source>
        <dbReference type="ARBA" id="ARBA00023167"/>
    </source>
</evidence>
<dbReference type="SUPFAM" id="SSF55347">
    <property type="entry name" value="Glyceraldehyde-3-phosphate dehydrogenase-like, C-terminal domain"/>
    <property type="match status" value="1"/>
</dbReference>
<dbReference type="InterPro" id="IPR001342">
    <property type="entry name" value="HDH_cat"/>
</dbReference>
<dbReference type="InterPro" id="IPR036291">
    <property type="entry name" value="NAD(P)-bd_dom_sf"/>
</dbReference>
<evidence type="ECO:0000259" key="13">
    <source>
        <dbReference type="Pfam" id="PF00742"/>
    </source>
</evidence>
<comment type="pathway">
    <text evidence="2">Amino-acid biosynthesis; L-threonine biosynthesis; L-threonine from L-aspartate: step 3/5.</text>
</comment>
<dbReference type="Proteomes" id="UP000815677">
    <property type="component" value="Unassembled WGS sequence"/>
</dbReference>
<evidence type="ECO:0000256" key="8">
    <source>
        <dbReference type="ARBA" id="ARBA00022857"/>
    </source>
</evidence>
<organism evidence="15 16">
    <name type="scientific">Mycena chlorophos</name>
    <name type="common">Agaric fungus</name>
    <name type="synonym">Agaricus chlorophos</name>
    <dbReference type="NCBI Taxonomy" id="658473"/>
    <lineage>
        <taxon>Eukaryota</taxon>
        <taxon>Fungi</taxon>
        <taxon>Dikarya</taxon>
        <taxon>Basidiomycota</taxon>
        <taxon>Agaricomycotina</taxon>
        <taxon>Agaricomycetes</taxon>
        <taxon>Agaricomycetidae</taxon>
        <taxon>Agaricales</taxon>
        <taxon>Marasmiineae</taxon>
        <taxon>Mycenaceae</taxon>
        <taxon>Mycena</taxon>
    </lineage>
</organism>
<protein>
    <recommendedName>
        <fullName evidence="5 12">Homoserine dehydrogenase</fullName>
        <shortName evidence="12">HDH</shortName>
        <ecNumber evidence="5 12">1.1.1.3</ecNumber>
    </recommendedName>
</protein>
<dbReference type="InterPro" id="IPR005106">
    <property type="entry name" value="Asp/hSer_DH_NAD-bd"/>
</dbReference>
<comment type="pathway">
    <text evidence="3">Amino-acid biosynthesis; L-methionine biosynthesis via de novo pathway; L-homoserine from L-aspartate: step 3/3.</text>
</comment>
<dbReference type="PIRSF" id="PIRSF036497">
    <property type="entry name" value="HDH_short"/>
    <property type="match status" value="1"/>
</dbReference>
<evidence type="ECO:0000256" key="3">
    <source>
        <dbReference type="ARBA" id="ARBA00005062"/>
    </source>
</evidence>
<evidence type="ECO:0000256" key="6">
    <source>
        <dbReference type="ARBA" id="ARBA00022605"/>
    </source>
</evidence>
<keyword evidence="6 12" id="KW-0028">Amino-acid biosynthesis</keyword>
<evidence type="ECO:0000313" key="16">
    <source>
        <dbReference type="Proteomes" id="UP000815677"/>
    </source>
</evidence>
<evidence type="ECO:0000256" key="4">
    <source>
        <dbReference type="ARBA" id="ARBA00006753"/>
    </source>
</evidence>
<dbReference type="Gene3D" id="3.30.360.10">
    <property type="entry name" value="Dihydrodipicolinate Reductase, domain 2"/>
    <property type="match status" value="1"/>
</dbReference>
<feature type="domain" description="Homoserine dehydrogenase catalytic" evidence="13">
    <location>
        <begin position="170"/>
        <end position="383"/>
    </location>
</feature>
<evidence type="ECO:0000256" key="7">
    <source>
        <dbReference type="ARBA" id="ARBA00022697"/>
    </source>
</evidence>
<keyword evidence="7 12" id="KW-0791">Threonine biosynthesis</keyword>
<evidence type="ECO:0000256" key="5">
    <source>
        <dbReference type="ARBA" id="ARBA00013213"/>
    </source>
</evidence>
<evidence type="ECO:0000256" key="1">
    <source>
        <dbReference type="ARBA" id="ARBA00001920"/>
    </source>
</evidence>
<keyword evidence="9 12" id="KW-0560">Oxidoreductase</keyword>
<dbReference type="EMBL" id="DF847791">
    <property type="protein sequence ID" value="GAT52581.1"/>
    <property type="molecule type" value="Genomic_DNA"/>
</dbReference>
<accession>A0ABQ0LN82</accession>
<dbReference type="InterPro" id="IPR022697">
    <property type="entry name" value="HDH_short"/>
</dbReference>
<feature type="domain" description="Aspartate/homoserine dehydrogenase NAD-binding" evidence="14">
    <location>
        <begin position="35"/>
        <end position="154"/>
    </location>
</feature>
<comment type="similarity">
    <text evidence="4 12">Belongs to the homoserine dehydrogenase family.</text>
</comment>